<evidence type="ECO:0000256" key="4">
    <source>
        <dbReference type="ARBA" id="ARBA00022536"/>
    </source>
</evidence>
<evidence type="ECO:0000256" key="20">
    <source>
        <dbReference type="SAM" id="MobiDB-lite"/>
    </source>
</evidence>
<sequence>MGSKRRCFRVSLLIIFFFFRCCNTTTDTITQNRYISDASNGSVVSSNGNFKLGFFSPGKSENRYVGIWFNKVPLQTVVWVANRDNPLKNRTGAFKITDDGNIAVFYSGNDRLPLWSTNVSMPAATSRNSTAKLLPSGNLVLTTENGSDHTETVEWQSFDYPTDSYWAGMKFGLDERTGLNRILTSWKSDDDPAKGEFTVRIDSRGVPQIFMYKGSAAYFRVGPWNGLTLSGVRKVSPQNTQGIDVAFANYSFVNNRDEVYVIFKEPNPSTFSRMVLKPLGTVERQIWYLDIQQWYQFYVAPQDRCDHYGWCGASTLCNNENTVACACLPGFEYSKEDLSCVEKRKAGTCGKGEGEGFIKLAHVKLPDARTCRLFSNMSLEECEMECLKSCNCTGYASADVVEGRGCFAWYGVLNDIKQYSQDEQDFYIRVDAIELAANMIRKKSKGFEGVKRTLVIIFVSVALGAILFIFCSYYLWRKHAKSKDLKEKQRYRDMLFLDSTTNFSNEDTCNEKSNEKSKNMELTFYDLDTIVAATDNFSIAKKLGQGGYGPVYKGKLPNGQEIAVKRLSSNSGQGITEFKNEVLLTAKLQHRNLVKLLGCCIDNEEKMLVYEYMPNKSLDYFIFDETRKSLLDWKRRHEIIVGIARGILYLHQDSRLRIIHRDLKTSNILLDDELNPKISDLGTARIFAGKQKEANTRTVVGTFGYMSPEYALDGQFSVKSDVFSFGVLLLEIISGKKNMGFFNDYPSSNLIQEVWKLWNEDRGSEIIDSSILRDSCPIHEVMRCVQVGLLCIQDKATDRPTMSSVVFMLSNEANLPPPIQPTFSIQRSHDQNNTDSTNTGNKSPSVNELTVTELRAR</sequence>
<evidence type="ECO:0000256" key="5">
    <source>
        <dbReference type="ARBA" id="ARBA00022679"/>
    </source>
</evidence>
<keyword evidence="2" id="KW-1003">Cell membrane</keyword>
<dbReference type="Gene3D" id="2.90.10.10">
    <property type="entry name" value="Bulb-type lectin domain"/>
    <property type="match status" value="1"/>
</dbReference>
<dbReference type="PIRSF" id="PIRSF000641">
    <property type="entry name" value="SRK"/>
    <property type="match status" value="1"/>
</dbReference>
<dbReference type="GO" id="GO:0005886">
    <property type="term" value="C:plasma membrane"/>
    <property type="evidence" value="ECO:0007669"/>
    <property type="project" value="UniProtKB-SubCell"/>
</dbReference>
<comment type="subcellular location">
    <subcellularLocation>
        <location evidence="1">Cell membrane</location>
        <topology evidence="1">Single-pass type I membrane protein</topology>
    </subcellularLocation>
</comment>
<dbReference type="InterPro" id="IPR011009">
    <property type="entry name" value="Kinase-like_dom_sf"/>
</dbReference>
<feature type="region of interest" description="Disordered" evidence="20">
    <location>
        <begin position="819"/>
        <end position="857"/>
    </location>
</feature>
<dbReference type="GO" id="GO:0048544">
    <property type="term" value="P:recognition of pollen"/>
    <property type="evidence" value="ECO:0007669"/>
    <property type="project" value="InterPro"/>
</dbReference>
<dbReference type="Pfam" id="PF01453">
    <property type="entry name" value="B_lectin"/>
    <property type="match status" value="1"/>
</dbReference>
<keyword evidence="27" id="KW-1185">Reference proteome</keyword>
<reference evidence="26 27" key="1">
    <citation type="submission" date="2019-09" db="EMBL/GenBank/DDBJ databases">
        <title>A chromosome-level genome assembly of the Chinese tupelo Nyssa sinensis.</title>
        <authorList>
            <person name="Yang X."/>
            <person name="Kang M."/>
            <person name="Yang Y."/>
            <person name="Xiong H."/>
            <person name="Wang M."/>
            <person name="Zhang Z."/>
            <person name="Wang Z."/>
            <person name="Wu H."/>
            <person name="Ma T."/>
            <person name="Liu J."/>
            <person name="Xi Z."/>
        </authorList>
    </citation>
    <scope>NUCLEOTIDE SEQUENCE [LARGE SCALE GENOMIC DNA]</scope>
    <source>
        <strain evidence="26">J267</strain>
        <tissue evidence="26">Leaf</tissue>
    </source>
</reference>
<evidence type="ECO:0000259" key="25">
    <source>
        <dbReference type="PROSITE" id="PS50948"/>
    </source>
</evidence>
<dbReference type="FunFam" id="2.90.10.10:FF:000005">
    <property type="entry name" value="G-type lectin S-receptor-like serine/threonine-protein kinase"/>
    <property type="match status" value="1"/>
</dbReference>
<evidence type="ECO:0000256" key="21">
    <source>
        <dbReference type="SAM" id="Phobius"/>
    </source>
</evidence>
<dbReference type="CDD" id="cd01098">
    <property type="entry name" value="PAN_AP_plant"/>
    <property type="match status" value="1"/>
</dbReference>
<evidence type="ECO:0000256" key="18">
    <source>
        <dbReference type="ARBA" id="ARBA00048679"/>
    </source>
</evidence>
<name>A0A5J4ZRZ2_9ASTE</name>
<evidence type="ECO:0000256" key="15">
    <source>
        <dbReference type="ARBA" id="ARBA00023170"/>
    </source>
</evidence>
<evidence type="ECO:0000256" key="11">
    <source>
        <dbReference type="ARBA" id="ARBA00022840"/>
    </source>
</evidence>
<dbReference type="GO" id="GO:0004674">
    <property type="term" value="F:protein serine/threonine kinase activity"/>
    <property type="evidence" value="ECO:0007669"/>
    <property type="project" value="UniProtKB-KW"/>
</dbReference>
<evidence type="ECO:0000256" key="7">
    <source>
        <dbReference type="ARBA" id="ARBA00022729"/>
    </source>
</evidence>
<dbReference type="EC" id="2.7.11.1" evidence="19"/>
<evidence type="ECO:0000256" key="1">
    <source>
        <dbReference type="ARBA" id="ARBA00004251"/>
    </source>
</evidence>
<dbReference type="InterPro" id="IPR036426">
    <property type="entry name" value="Bulb-type_lectin_dom_sf"/>
</dbReference>
<evidence type="ECO:0000256" key="14">
    <source>
        <dbReference type="ARBA" id="ARBA00023157"/>
    </source>
</evidence>
<keyword evidence="15" id="KW-0675">Receptor</keyword>
<dbReference type="InterPro" id="IPR024171">
    <property type="entry name" value="SRK-like_kinase"/>
</dbReference>
<dbReference type="Pfam" id="PF08276">
    <property type="entry name" value="PAN_2"/>
    <property type="match status" value="1"/>
</dbReference>
<keyword evidence="8" id="KW-0430">Lectin</keyword>
<keyword evidence="16" id="KW-0325">Glycoprotein</keyword>
<organism evidence="26 27">
    <name type="scientific">Nyssa sinensis</name>
    <dbReference type="NCBI Taxonomy" id="561372"/>
    <lineage>
        <taxon>Eukaryota</taxon>
        <taxon>Viridiplantae</taxon>
        <taxon>Streptophyta</taxon>
        <taxon>Embryophyta</taxon>
        <taxon>Tracheophyta</taxon>
        <taxon>Spermatophyta</taxon>
        <taxon>Magnoliopsida</taxon>
        <taxon>eudicotyledons</taxon>
        <taxon>Gunneridae</taxon>
        <taxon>Pentapetalae</taxon>
        <taxon>asterids</taxon>
        <taxon>Cornales</taxon>
        <taxon>Nyssaceae</taxon>
        <taxon>Nyssa</taxon>
    </lineage>
</organism>
<dbReference type="PROSITE" id="PS50948">
    <property type="entry name" value="PAN"/>
    <property type="match status" value="1"/>
</dbReference>
<dbReference type="PROSITE" id="PS00108">
    <property type="entry name" value="PROTEIN_KINASE_ST"/>
    <property type="match status" value="1"/>
</dbReference>
<dbReference type="InterPro" id="IPR001480">
    <property type="entry name" value="Bulb-type_lectin_dom"/>
</dbReference>
<dbReference type="Gene3D" id="3.30.200.20">
    <property type="entry name" value="Phosphorylase Kinase, domain 1"/>
    <property type="match status" value="1"/>
</dbReference>
<evidence type="ECO:0000256" key="3">
    <source>
        <dbReference type="ARBA" id="ARBA00022527"/>
    </source>
</evidence>
<dbReference type="Pfam" id="PF07714">
    <property type="entry name" value="PK_Tyr_Ser-Thr"/>
    <property type="match status" value="1"/>
</dbReference>
<dbReference type="PROSITE" id="PS50011">
    <property type="entry name" value="PROTEIN_KINASE_DOM"/>
    <property type="match status" value="1"/>
</dbReference>
<dbReference type="Gene3D" id="1.10.510.10">
    <property type="entry name" value="Transferase(Phosphotransferase) domain 1"/>
    <property type="match status" value="1"/>
</dbReference>
<keyword evidence="11 19" id="KW-0067">ATP-binding</keyword>
<dbReference type="Pfam" id="PF11883">
    <property type="entry name" value="DUF3403"/>
    <property type="match status" value="1"/>
</dbReference>
<keyword evidence="9 19" id="KW-0547">Nucleotide-binding</keyword>
<dbReference type="InterPro" id="IPR000719">
    <property type="entry name" value="Prot_kinase_dom"/>
</dbReference>
<dbReference type="FunFam" id="3.30.200.20:FF:000330">
    <property type="entry name" value="G-type lectin S-receptor-like serine/threonine-protein kinase At4g03230"/>
    <property type="match status" value="1"/>
</dbReference>
<dbReference type="InterPro" id="IPR000858">
    <property type="entry name" value="S_locus_glycoprot_dom"/>
</dbReference>
<feature type="signal peptide" evidence="22">
    <location>
        <begin position="1"/>
        <end position="24"/>
    </location>
</feature>
<dbReference type="PANTHER" id="PTHR27002:SF839">
    <property type="entry name" value="NON-SPECIFIC SERINE_THREONINE PROTEIN KINASE"/>
    <property type="match status" value="1"/>
</dbReference>
<dbReference type="AlphaFoldDB" id="A0A5J4ZRZ2"/>
<evidence type="ECO:0000313" key="26">
    <source>
        <dbReference type="EMBL" id="KAA8519927.1"/>
    </source>
</evidence>
<dbReference type="CDD" id="cd14066">
    <property type="entry name" value="STKc_IRAK"/>
    <property type="match status" value="1"/>
</dbReference>
<evidence type="ECO:0000256" key="6">
    <source>
        <dbReference type="ARBA" id="ARBA00022692"/>
    </source>
</evidence>
<dbReference type="Proteomes" id="UP000325577">
    <property type="component" value="Linkage Group LG6"/>
</dbReference>
<evidence type="ECO:0000256" key="17">
    <source>
        <dbReference type="ARBA" id="ARBA00047899"/>
    </source>
</evidence>
<dbReference type="CDD" id="cd00028">
    <property type="entry name" value="B_lectin"/>
    <property type="match status" value="1"/>
</dbReference>
<dbReference type="InterPro" id="IPR008271">
    <property type="entry name" value="Ser/Thr_kinase_AS"/>
</dbReference>
<feature type="domain" description="Bulb-type lectin" evidence="24">
    <location>
        <begin position="26"/>
        <end position="154"/>
    </location>
</feature>
<dbReference type="GO" id="GO:0106310">
    <property type="term" value="F:protein serine kinase activity"/>
    <property type="evidence" value="ECO:0007669"/>
    <property type="project" value="RHEA"/>
</dbReference>
<dbReference type="Pfam" id="PF00954">
    <property type="entry name" value="S_locus_glycop"/>
    <property type="match status" value="1"/>
</dbReference>
<feature type="transmembrane region" description="Helical" evidence="21">
    <location>
        <begin position="454"/>
        <end position="476"/>
    </location>
</feature>
<dbReference type="InterPro" id="IPR021820">
    <property type="entry name" value="S-locus_recpt_kinase_C"/>
</dbReference>
<dbReference type="InterPro" id="IPR001245">
    <property type="entry name" value="Ser-Thr/Tyr_kinase_cat_dom"/>
</dbReference>
<feature type="domain" description="Apple" evidence="25">
    <location>
        <begin position="349"/>
        <end position="432"/>
    </location>
</feature>
<keyword evidence="6 21" id="KW-0812">Transmembrane</keyword>
<feature type="compositionally biased region" description="Polar residues" evidence="20">
    <location>
        <begin position="833"/>
        <end position="850"/>
    </location>
</feature>
<evidence type="ECO:0000256" key="16">
    <source>
        <dbReference type="ARBA" id="ARBA00023180"/>
    </source>
</evidence>
<evidence type="ECO:0000259" key="24">
    <source>
        <dbReference type="PROSITE" id="PS50927"/>
    </source>
</evidence>
<comment type="similarity">
    <text evidence="19">Belongs to the protein kinase superfamily. Ser/Thr protein kinase family.</text>
</comment>
<accession>A0A5J4ZRZ2</accession>
<evidence type="ECO:0000256" key="22">
    <source>
        <dbReference type="SAM" id="SignalP"/>
    </source>
</evidence>
<dbReference type="InterPro" id="IPR003609">
    <property type="entry name" value="Pan_app"/>
</dbReference>
<proteinExistence type="inferred from homology"/>
<evidence type="ECO:0000256" key="12">
    <source>
        <dbReference type="ARBA" id="ARBA00022989"/>
    </source>
</evidence>
<keyword evidence="14" id="KW-1015">Disulfide bond</keyword>
<evidence type="ECO:0000256" key="8">
    <source>
        <dbReference type="ARBA" id="ARBA00022734"/>
    </source>
</evidence>
<dbReference type="GO" id="GO:0030246">
    <property type="term" value="F:carbohydrate binding"/>
    <property type="evidence" value="ECO:0007669"/>
    <property type="project" value="UniProtKB-KW"/>
</dbReference>
<dbReference type="EMBL" id="CM018049">
    <property type="protein sequence ID" value="KAA8519927.1"/>
    <property type="molecule type" value="Genomic_DNA"/>
</dbReference>
<evidence type="ECO:0000256" key="9">
    <source>
        <dbReference type="ARBA" id="ARBA00022741"/>
    </source>
</evidence>
<dbReference type="SUPFAM" id="SSF51110">
    <property type="entry name" value="alpha-D-mannose-specific plant lectins"/>
    <property type="match status" value="1"/>
</dbReference>
<keyword evidence="7 22" id="KW-0732">Signal</keyword>
<dbReference type="SMART" id="SM00473">
    <property type="entry name" value="PAN_AP"/>
    <property type="match status" value="1"/>
</dbReference>
<dbReference type="PANTHER" id="PTHR27002">
    <property type="entry name" value="RECEPTOR-LIKE SERINE/THREONINE-PROTEIN KINASE SD1-8"/>
    <property type="match status" value="1"/>
</dbReference>
<feature type="domain" description="Protein kinase" evidence="23">
    <location>
        <begin position="537"/>
        <end position="823"/>
    </location>
</feature>
<dbReference type="PROSITE" id="PS50927">
    <property type="entry name" value="BULB_LECTIN"/>
    <property type="match status" value="1"/>
</dbReference>
<evidence type="ECO:0000256" key="2">
    <source>
        <dbReference type="ARBA" id="ARBA00022475"/>
    </source>
</evidence>
<comment type="catalytic activity">
    <reaction evidence="18 19">
        <text>L-seryl-[protein] + ATP = O-phospho-L-seryl-[protein] + ADP + H(+)</text>
        <dbReference type="Rhea" id="RHEA:17989"/>
        <dbReference type="Rhea" id="RHEA-COMP:9863"/>
        <dbReference type="Rhea" id="RHEA-COMP:11604"/>
        <dbReference type="ChEBI" id="CHEBI:15378"/>
        <dbReference type="ChEBI" id="CHEBI:29999"/>
        <dbReference type="ChEBI" id="CHEBI:30616"/>
        <dbReference type="ChEBI" id="CHEBI:83421"/>
        <dbReference type="ChEBI" id="CHEBI:456216"/>
        <dbReference type="EC" id="2.7.11.1"/>
    </reaction>
</comment>
<keyword evidence="3 19" id="KW-0723">Serine/threonine-protein kinase</keyword>
<dbReference type="SMART" id="SM00220">
    <property type="entry name" value="S_TKc"/>
    <property type="match status" value="1"/>
</dbReference>
<keyword evidence="13 21" id="KW-0472">Membrane</keyword>
<dbReference type="GO" id="GO:0005524">
    <property type="term" value="F:ATP binding"/>
    <property type="evidence" value="ECO:0007669"/>
    <property type="project" value="UniProtKB-KW"/>
</dbReference>
<dbReference type="OrthoDB" id="1933550at2759"/>
<protein>
    <recommendedName>
        <fullName evidence="19">Receptor-like serine/threonine-protein kinase</fullName>
        <ecNumber evidence="19">2.7.11.1</ecNumber>
    </recommendedName>
</protein>
<dbReference type="SMART" id="SM00108">
    <property type="entry name" value="B_lectin"/>
    <property type="match status" value="1"/>
</dbReference>
<keyword evidence="4" id="KW-0245">EGF-like domain</keyword>
<dbReference type="FunFam" id="1.10.510.10:FF:000060">
    <property type="entry name" value="G-type lectin S-receptor-like serine/threonine-protein kinase"/>
    <property type="match status" value="1"/>
</dbReference>
<evidence type="ECO:0000256" key="10">
    <source>
        <dbReference type="ARBA" id="ARBA00022777"/>
    </source>
</evidence>
<keyword evidence="5 19" id="KW-0808">Transferase</keyword>
<dbReference type="SUPFAM" id="SSF56112">
    <property type="entry name" value="Protein kinase-like (PK-like)"/>
    <property type="match status" value="1"/>
</dbReference>
<comment type="catalytic activity">
    <reaction evidence="17 19">
        <text>L-threonyl-[protein] + ATP = O-phospho-L-threonyl-[protein] + ADP + H(+)</text>
        <dbReference type="Rhea" id="RHEA:46608"/>
        <dbReference type="Rhea" id="RHEA-COMP:11060"/>
        <dbReference type="Rhea" id="RHEA-COMP:11605"/>
        <dbReference type="ChEBI" id="CHEBI:15378"/>
        <dbReference type="ChEBI" id="CHEBI:30013"/>
        <dbReference type="ChEBI" id="CHEBI:30616"/>
        <dbReference type="ChEBI" id="CHEBI:61977"/>
        <dbReference type="ChEBI" id="CHEBI:456216"/>
        <dbReference type="EC" id="2.7.11.1"/>
    </reaction>
</comment>
<keyword evidence="12 21" id="KW-1133">Transmembrane helix</keyword>
<evidence type="ECO:0000259" key="23">
    <source>
        <dbReference type="PROSITE" id="PS50011"/>
    </source>
</evidence>
<evidence type="ECO:0000256" key="13">
    <source>
        <dbReference type="ARBA" id="ARBA00023136"/>
    </source>
</evidence>
<keyword evidence="10 19" id="KW-0418">Kinase</keyword>
<evidence type="ECO:0000256" key="19">
    <source>
        <dbReference type="PIRNR" id="PIRNR000641"/>
    </source>
</evidence>
<gene>
    <name evidence="26" type="ORF">F0562_014163</name>
</gene>
<evidence type="ECO:0000313" key="27">
    <source>
        <dbReference type="Proteomes" id="UP000325577"/>
    </source>
</evidence>
<feature type="chain" id="PRO_5023817153" description="Receptor-like serine/threonine-protein kinase" evidence="22">
    <location>
        <begin position="25"/>
        <end position="857"/>
    </location>
</feature>